<accession>A0A2U2XDP9</accession>
<dbReference type="InterPro" id="IPR018914">
    <property type="entry name" value="DUF2480"/>
</dbReference>
<dbReference type="OrthoDB" id="9803040at2"/>
<keyword evidence="2" id="KW-1185">Reference proteome</keyword>
<reference evidence="1 2" key="1">
    <citation type="submission" date="2018-05" db="EMBL/GenBank/DDBJ databases">
        <title>Brumimicrobium oceani sp. nov., isolated from coastal sediment.</title>
        <authorList>
            <person name="Kou Y."/>
        </authorList>
    </citation>
    <scope>NUCLEOTIDE SEQUENCE [LARGE SCALE GENOMIC DNA]</scope>
    <source>
        <strain evidence="1 2">C305</strain>
    </source>
</reference>
<gene>
    <name evidence="1" type="ORF">DIT68_07450</name>
</gene>
<reference evidence="1 2" key="2">
    <citation type="submission" date="2018-05" db="EMBL/GenBank/DDBJ databases">
        <authorList>
            <person name="Lanie J.A."/>
            <person name="Ng W.-L."/>
            <person name="Kazmierczak K.M."/>
            <person name="Andrzejewski T.M."/>
            <person name="Davidsen T.M."/>
            <person name="Wayne K.J."/>
            <person name="Tettelin H."/>
            <person name="Glass J.I."/>
            <person name="Rusch D."/>
            <person name="Podicherti R."/>
            <person name="Tsui H.-C.T."/>
            <person name="Winkler M.E."/>
        </authorList>
    </citation>
    <scope>NUCLEOTIDE SEQUENCE [LARGE SCALE GENOMIC DNA]</scope>
    <source>
        <strain evidence="1 2">C305</strain>
    </source>
</reference>
<protein>
    <recommendedName>
        <fullName evidence="3">DUF2480 domain-containing protein</fullName>
    </recommendedName>
</protein>
<evidence type="ECO:0000313" key="2">
    <source>
        <dbReference type="Proteomes" id="UP000245370"/>
    </source>
</evidence>
<dbReference type="Proteomes" id="UP000245370">
    <property type="component" value="Unassembled WGS sequence"/>
</dbReference>
<evidence type="ECO:0000313" key="1">
    <source>
        <dbReference type="EMBL" id="PWH85918.1"/>
    </source>
</evidence>
<sequence length="173" mass="19465">MMAEIVNKIQQSGLIQLDLASFKPKETIVTIDLKENLWQELALKEKDFRAFVKENDWSKYKGQIVGVFCSADAIIPTWAFMLVISKLQEHGAKGFVGDEMEAEKQMILSNIQALDLEEYSDGRIIIKGCSDVAHPAFAMTELVKHLQPVAKSIMYGEPCSTVPVFKKKKNNTL</sequence>
<organism evidence="1 2">
    <name type="scientific">Brumimicrobium oceani</name>
    <dbReference type="NCBI Taxonomy" id="2100725"/>
    <lineage>
        <taxon>Bacteria</taxon>
        <taxon>Pseudomonadati</taxon>
        <taxon>Bacteroidota</taxon>
        <taxon>Flavobacteriia</taxon>
        <taxon>Flavobacteriales</taxon>
        <taxon>Crocinitomicaceae</taxon>
        <taxon>Brumimicrobium</taxon>
    </lineage>
</organism>
<comment type="caution">
    <text evidence="1">The sequence shown here is derived from an EMBL/GenBank/DDBJ whole genome shotgun (WGS) entry which is preliminary data.</text>
</comment>
<proteinExistence type="predicted"/>
<dbReference type="Pfam" id="PF10652">
    <property type="entry name" value="DUF2480"/>
    <property type="match status" value="1"/>
</dbReference>
<evidence type="ECO:0008006" key="3">
    <source>
        <dbReference type="Google" id="ProtNLM"/>
    </source>
</evidence>
<dbReference type="AlphaFoldDB" id="A0A2U2XDP9"/>
<dbReference type="EMBL" id="QFRJ01000004">
    <property type="protein sequence ID" value="PWH85918.1"/>
    <property type="molecule type" value="Genomic_DNA"/>
</dbReference>
<name>A0A2U2XDP9_9FLAO</name>